<dbReference type="GO" id="GO:0043531">
    <property type="term" value="F:ADP binding"/>
    <property type="evidence" value="ECO:0007669"/>
    <property type="project" value="InterPro"/>
</dbReference>
<dbReference type="InterPro" id="IPR002182">
    <property type="entry name" value="NB-ARC"/>
</dbReference>
<dbReference type="SMART" id="SM01043">
    <property type="entry name" value="BTAD"/>
    <property type="match status" value="1"/>
</dbReference>
<evidence type="ECO:0000256" key="6">
    <source>
        <dbReference type="PROSITE-ProRule" id="PRU01091"/>
    </source>
</evidence>
<evidence type="ECO:0000256" key="7">
    <source>
        <dbReference type="SAM" id="MobiDB-lite"/>
    </source>
</evidence>
<dbReference type="InterPro" id="IPR016032">
    <property type="entry name" value="Sig_transdc_resp-reg_C-effctor"/>
</dbReference>
<evidence type="ECO:0000313" key="10">
    <source>
        <dbReference type="Proteomes" id="UP000638313"/>
    </source>
</evidence>
<keyword evidence="10" id="KW-1185">Reference proteome</keyword>
<gene>
    <name evidence="9" type="primary">afsR</name>
    <name evidence="9" type="ORF">GCM10010218_39390</name>
</gene>
<proteinExistence type="inferred from homology"/>
<dbReference type="GO" id="GO:0003677">
    <property type="term" value="F:DNA binding"/>
    <property type="evidence" value="ECO:0007669"/>
    <property type="project" value="UniProtKB-UniRule"/>
</dbReference>
<dbReference type="Gene3D" id="1.10.10.10">
    <property type="entry name" value="Winged helix-like DNA-binding domain superfamily/Winged helix DNA-binding domain"/>
    <property type="match status" value="1"/>
</dbReference>
<dbReference type="AlphaFoldDB" id="A0A919B569"/>
<dbReference type="InterPro" id="IPR011990">
    <property type="entry name" value="TPR-like_helical_dom_sf"/>
</dbReference>
<evidence type="ECO:0000256" key="1">
    <source>
        <dbReference type="ARBA" id="ARBA00005820"/>
    </source>
</evidence>
<evidence type="ECO:0000256" key="2">
    <source>
        <dbReference type="ARBA" id="ARBA00023012"/>
    </source>
</evidence>
<keyword evidence="5" id="KW-0804">Transcription</keyword>
<feature type="region of interest" description="Disordered" evidence="7">
    <location>
        <begin position="264"/>
        <end position="291"/>
    </location>
</feature>
<evidence type="ECO:0000256" key="4">
    <source>
        <dbReference type="ARBA" id="ARBA00023125"/>
    </source>
</evidence>
<evidence type="ECO:0000259" key="8">
    <source>
        <dbReference type="PROSITE" id="PS51755"/>
    </source>
</evidence>
<keyword evidence="3" id="KW-0805">Transcription regulation</keyword>
<evidence type="ECO:0000256" key="3">
    <source>
        <dbReference type="ARBA" id="ARBA00023015"/>
    </source>
</evidence>
<comment type="caution">
    <text evidence="9">The sequence shown here is derived from an EMBL/GenBank/DDBJ whole genome shotgun (WGS) entry which is preliminary data.</text>
</comment>
<evidence type="ECO:0000256" key="5">
    <source>
        <dbReference type="ARBA" id="ARBA00023163"/>
    </source>
</evidence>
<dbReference type="InterPro" id="IPR051677">
    <property type="entry name" value="AfsR-DnrI-RedD_regulator"/>
</dbReference>
<keyword evidence="4 6" id="KW-0238">DNA-binding</keyword>
<evidence type="ECO:0000313" key="9">
    <source>
        <dbReference type="EMBL" id="GHF54265.1"/>
    </source>
</evidence>
<dbReference type="GO" id="GO:0006355">
    <property type="term" value="P:regulation of DNA-templated transcription"/>
    <property type="evidence" value="ECO:0007669"/>
    <property type="project" value="InterPro"/>
</dbReference>
<feature type="domain" description="OmpR/PhoB-type" evidence="8">
    <location>
        <begin position="3"/>
        <end position="105"/>
    </location>
</feature>
<reference evidence="9" key="2">
    <citation type="submission" date="2020-09" db="EMBL/GenBank/DDBJ databases">
        <authorList>
            <person name="Sun Q."/>
            <person name="Ohkuma M."/>
        </authorList>
    </citation>
    <scope>NUCLEOTIDE SEQUENCE</scope>
    <source>
        <strain evidence="9">JCM 4059</strain>
    </source>
</reference>
<accession>A0A919B569</accession>
<protein>
    <submittedName>
        <fullName evidence="9">Regulatory protein AfsR</fullName>
    </submittedName>
</protein>
<dbReference type="PRINTS" id="PR00364">
    <property type="entry name" value="DISEASERSIST"/>
</dbReference>
<dbReference type="SMART" id="SM00862">
    <property type="entry name" value="Trans_reg_C"/>
    <property type="match status" value="1"/>
</dbReference>
<dbReference type="GO" id="GO:0000160">
    <property type="term" value="P:phosphorelay signal transduction system"/>
    <property type="evidence" value="ECO:0007669"/>
    <property type="project" value="UniProtKB-KW"/>
</dbReference>
<dbReference type="InterPro" id="IPR027417">
    <property type="entry name" value="P-loop_NTPase"/>
</dbReference>
<dbReference type="Pfam" id="PF00931">
    <property type="entry name" value="NB-ARC"/>
    <property type="match status" value="1"/>
</dbReference>
<dbReference type="InterPro" id="IPR001867">
    <property type="entry name" value="OmpR/PhoB-type_DNA-bd"/>
</dbReference>
<sequence length="986" mass="105603">MTTPAPTPGPGLECAVLGRVRAWYDGVPVDLGQSRSQEVFAILLAAAGRTVALPLLVEGVWDEGERPSRAEHCVRTHVWRLRRALARHTARPLLVTVGNGYALRVPARAVDTWACERALARAEEIRASGGSAAQARDVLAGALALWTGEPLAGLHGPHARALRVRYARLRQLLLEARLELDAELGDRPGLVAEASALVMEYPASQRLRAVQMLALYRSGRQAEALGVYEDTRRHLSTELGRLPPAQRVPAGDLTALHQRILRSDPTLRRARTERRPQAPGHASFPSPVAGFTGRDEQLRELTGMLTRPGAPAVVVSAVSGMAGVGKTALAVQTAHVLGEHAFPDGRLHIDLRGADTAPVHPHAALATLLRALGTADDDIPEDAEERSALYRSLLAGRRMLLLLDNAACCEQLRPLIPGSADCTVLVTSRAWLTGLAGARHLRLDVLPQTEALSLLRRTAGRRVVDADGEAAAALVAACGSLPLALRIVASRLAAEPGRSLAGMVRRLADERSRLEELRTGDAAVDAAFELSYATLATEQARAFRLLSVLDVPDIALPSAAALLGLGIEEAGELLDSLVDLSLLQSHRLDRYHFHDLVRVFARAANAREDRAATTSRAVAALLDFCLATARNADTVAHAAEPEERTLIDVAPTSPGLAFTTAQEATDWMREETALQRALIARACTDDSLPLAQAADLVDRLNTVLSGITHLSAVGDLARQVAEVAARRGDRPCEALARYVRGNALWHANSFPQAKTELHRSLALCDRDADLRLRASAHLTLCAHARVRGRFQDAIVHGEASVRSFRTLGAASAEGTALGELAFNYARQGRLAEAQAAAERGAELLGGRESVSAAIGLYYLARVLHLCGDREEALRRAGAGLALFRTLNVASFEAASGNLIAQLHAEQQDYALAARTAETFLPMARKVSAMLEGGLLRTLGRSLLHLGQQARAEACLQAALELFDGLQAEQDAEQVRGLLATAAFIPR</sequence>
<dbReference type="SUPFAM" id="SSF52540">
    <property type="entry name" value="P-loop containing nucleoside triphosphate hydrolases"/>
    <property type="match status" value="1"/>
</dbReference>
<dbReference type="EMBL" id="BNBD01000008">
    <property type="protein sequence ID" value="GHF54265.1"/>
    <property type="molecule type" value="Genomic_DNA"/>
</dbReference>
<reference evidence="9" key="1">
    <citation type="journal article" date="2014" name="Int. J. Syst. Evol. Microbiol.">
        <title>Complete genome sequence of Corynebacterium casei LMG S-19264T (=DSM 44701T), isolated from a smear-ripened cheese.</title>
        <authorList>
            <consortium name="US DOE Joint Genome Institute (JGI-PGF)"/>
            <person name="Walter F."/>
            <person name="Albersmeier A."/>
            <person name="Kalinowski J."/>
            <person name="Ruckert C."/>
        </authorList>
    </citation>
    <scope>NUCLEOTIDE SEQUENCE</scope>
    <source>
        <strain evidence="9">JCM 4059</strain>
    </source>
</reference>
<keyword evidence="2" id="KW-0902">Two-component regulatory system</keyword>
<dbReference type="PANTHER" id="PTHR35807:SF1">
    <property type="entry name" value="TRANSCRIPTIONAL REGULATOR REDD"/>
    <property type="match status" value="1"/>
</dbReference>
<dbReference type="SUPFAM" id="SSF46894">
    <property type="entry name" value="C-terminal effector domain of the bipartite response regulators"/>
    <property type="match status" value="1"/>
</dbReference>
<dbReference type="PANTHER" id="PTHR35807">
    <property type="entry name" value="TRANSCRIPTIONAL REGULATOR REDD-RELATED"/>
    <property type="match status" value="1"/>
</dbReference>
<organism evidence="9 10">
    <name type="scientific">Streptomyces mashuensis</name>
    <dbReference type="NCBI Taxonomy" id="33904"/>
    <lineage>
        <taxon>Bacteria</taxon>
        <taxon>Bacillati</taxon>
        <taxon>Actinomycetota</taxon>
        <taxon>Actinomycetes</taxon>
        <taxon>Kitasatosporales</taxon>
        <taxon>Streptomycetaceae</taxon>
        <taxon>Streptomyces</taxon>
    </lineage>
</organism>
<feature type="DNA-binding region" description="OmpR/PhoB-type" evidence="6">
    <location>
        <begin position="3"/>
        <end position="105"/>
    </location>
</feature>
<dbReference type="SUPFAM" id="SSF48452">
    <property type="entry name" value="TPR-like"/>
    <property type="match status" value="3"/>
</dbReference>
<dbReference type="InterPro" id="IPR005158">
    <property type="entry name" value="BTAD"/>
</dbReference>
<dbReference type="Proteomes" id="UP000638313">
    <property type="component" value="Unassembled WGS sequence"/>
</dbReference>
<dbReference type="PROSITE" id="PS51755">
    <property type="entry name" value="OMPR_PHOB"/>
    <property type="match status" value="1"/>
</dbReference>
<dbReference type="Gene3D" id="1.25.40.10">
    <property type="entry name" value="Tetratricopeptide repeat domain"/>
    <property type="match status" value="2"/>
</dbReference>
<dbReference type="RefSeq" id="WP_190130962.1">
    <property type="nucleotide sequence ID" value="NZ_BNBD01000008.1"/>
</dbReference>
<name>A0A919B569_9ACTN</name>
<dbReference type="InterPro" id="IPR036388">
    <property type="entry name" value="WH-like_DNA-bd_sf"/>
</dbReference>
<dbReference type="Gene3D" id="3.40.50.300">
    <property type="entry name" value="P-loop containing nucleotide triphosphate hydrolases"/>
    <property type="match status" value="1"/>
</dbReference>
<dbReference type="Pfam" id="PF03704">
    <property type="entry name" value="BTAD"/>
    <property type="match status" value="1"/>
</dbReference>
<comment type="similarity">
    <text evidence="1">Belongs to the AfsR/DnrI/RedD regulatory family.</text>
</comment>
<dbReference type="SMART" id="SM00028">
    <property type="entry name" value="TPR"/>
    <property type="match status" value="4"/>
</dbReference>
<dbReference type="InterPro" id="IPR019734">
    <property type="entry name" value="TPR_rpt"/>
</dbReference>
<dbReference type="CDD" id="cd15831">
    <property type="entry name" value="BTAD"/>
    <property type="match status" value="1"/>
</dbReference>